<proteinExistence type="predicted"/>
<evidence type="ECO:0000313" key="2">
    <source>
        <dbReference type="Proteomes" id="UP000030408"/>
    </source>
</evidence>
<organism evidence="1 2">
    <name type="scientific">Ureibacillus sinduriensis BLB-1 = JCM 15800</name>
    <dbReference type="NCBI Taxonomy" id="1384057"/>
    <lineage>
        <taxon>Bacteria</taxon>
        <taxon>Bacillati</taxon>
        <taxon>Bacillota</taxon>
        <taxon>Bacilli</taxon>
        <taxon>Bacillales</taxon>
        <taxon>Caryophanaceae</taxon>
        <taxon>Ureibacillus</taxon>
    </lineage>
</organism>
<dbReference type="RefSeq" id="WP_036200136.1">
    <property type="nucleotide sequence ID" value="NZ_AVCY01000008.1"/>
</dbReference>
<evidence type="ECO:0000313" key="1">
    <source>
        <dbReference type="EMBL" id="KGR76007.1"/>
    </source>
</evidence>
<dbReference type="AlphaFoldDB" id="A0A0A3IME1"/>
<keyword evidence="2" id="KW-1185">Reference proteome</keyword>
<dbReference type="EMBL" id="JPVO01000048">
    <property type="protein sequence ID" value="KGR76007.1"/>
    <property type="molecule type" value="Genomic_DNA"/>
</dbReference>
<sequence>MKDASIITVDNNSTSFKVSKDATVQTILAALEPYDDDVSHVYELIYSDGDDLVVYEPTEKIISTRVYATKLIITVNGMRTEYHLVDYIEDSFSN</sequence>
<protein>
    <submittedName>
        <fullName evidence="1">Uncharacterized protein</fullName>
    </submittedName>
</protein>
<reference evidence="1 2" key="1">
    <citation type="submission" date="2014-02" db="EMBL/GenBank/DDBJ databases">
        <title>Draft genome sequence of Lysinibacillus sinduriensis JCM 15800.</title>
        <authorList>
            <person name="Zhang F."/>
            <person name="Wang G."/>
            <person name="Zhang L."/>
        </authorList>
    </citation>
    <scope>NUCLEOTIDE SEQUENCE [LARGE SCALE GENOMIC DNA]</scope>
    <source>
        <strain evidence="1 2">JCM 15800</strain>
    </source>
</reference>
<gene>
    <name evidence="1" type="ORF">CD33_09230</name>
</gene>
<name>A0A0A3IME1_9BACL</name>
<comment type="caution">
    <text evidence="1">The sequence shown here is derived from an EMBL/GenBank/DDBJ whole genome shotgun (WGS) entry which is preliminary data.</text>
</comment>
<accession>A0A0A3IME1</accession>
<dbReference type="Proteomes" id="UP000030408">
    <property type="component" value="Unassembled WGS sequence"/>
</dbReference>